<evidence type="ECO:0000256" key="9">
    <source>
        <dbReference type="ARBA" id="ARBA00023098"/>
    </source>
</evidence>
<organism evidence="14 15">
    <name type="scientific">Juglans regia</name>
    <name type="common">English walnut</name>
    <dbReference type="NCBI Taxonomy" id="51240"/>
    <lineage>
        <taxon>Eukaryota</taxon>
        <taxon>Viridiplantae</taxon>
        <taxon>Streptophyta</taxon>
        <taxon>Embryophyta</taxon>
        <taxon>Tracheophyta</taxon>
        <taxon>Spermatophyta</taxon>
        <taxon>Magnoliopsida</taxon>
        <taxon>eudicotyledons</taxon>
        <taxon>Gunneridae</taxon>
        <taxon>Pentapetalae</taxon>
        <taxon>rosids</taxon>
        <taxon>fabids</taxon>
        <taxon>Fagales</taxon>
        <taxon>Juglandaceae</taxon>
        <taxon>Juglans</taxon>
    </lineage>
</organism>
<dbReference type="KEGG" id="jre:109011019"/>
<dbReference type="GO" id="GO:0009507">
    <property type="term" value="C:chloroplast"/>
    <property type="evidence" value="ECO:0007669"/>
    <property type="project" value="UniProtKB-SubCell"/>
</dbReference>
<dbReference type="GO" id="GO:0016297">
    <property type="term" value="F:fatty acyl-[ACP] hydrolase activity"/>
    <property type="evidence" value="ECO:0000318"/>
    <property type="project" value="GO_Central"/>
</dbReference>
<dbReference type="SUPFAM" id="SSF54637">
    <property type="entry name" value="Thioesterase/thiol ester dehydrase-isomerase"/>
    <property type="match status" value="2"/>
</dbReference>
<gene>
    <name evidence="15" type="primary">LOC109011019</name>
</gene>
<dbReference type="OrthoDB" id="1724019at2759"/>
<dbReference type="GO" id="GO:0000036">
    <property type="term" value="F:acyl carrier activity"/>
    <property type="evidence" value="ECO:0000318"/>
    <property type="project" value="GO_Central"/>
</dbReference>
<dbReference type="Gene3D" id="3.10.129.10">
    <property type="entry name" value="Hotdog Thioesterase"/>
    <property type="match status" value="1"/>
</dbReference>
<dbReference type="Proteomes" id="UP000235220">
    <property type="component" value="Chromosome 12"/>
</dbReference>
<dbReference type="Pfam" id="PF20791">
    <property type="entry name" value="Acyl-ACP_TE_C"/>
    <property type="match status" value="1"/>
</dbReference>
<evidence type="ECO:0000256" key="1">
    <source>
        <dbReference type="ARBA" id="ARBA00004229"/>
    </source>
</evidence>
<dbReference type="PANTHER" id="PTHR31727">
    <property type="entry name" value="OLEOYL-ACYL CARRIER PROTEIN THIOESTERASE 1, CHLOROPLASTIC"/>
    <property type="match status" value="1"/>
</dbReference>
<name>A0A6P9EA97_JUGRE</name>
<evidence type="ECO:0000313" key="15">
    <source>
        <dbReference type="RefSeq" id="XP_035539692.1"/>
    </source>
</evidence>
<keyword evidence="14" id="KW-1185">Reference proteome</keyword>
<evidence type="ECO:0000256" key="7">
    <source>
        <dbReference type="ARBA" id="ARBA00022832"/>
    </source>
</evidence>
<protein>
    <recommendedName>
        <fullName evidence="11">Acyl-[acyl-carrier-protein] hydrolase</fullName>
        <ecNumber evidence="11">3.1.2.-</ecNumber>
    </recommendedName>
</protein>
<keyword evidence="7 11" id="KW-0276">Fatty acid metabolism</keyword>
<keyword evidence="4 11" id="KW-0150">Chloroplast</keyword>
<evidence type="ECO:0000256" key="5">
    <source>
        <dbReference type="ARBA" id="ARBA00022640"/>
    </source>
</evidence>
<dbReference type="InterPro" id="IPR045023">
    <property type="entry name" value="FATA/B"/>
</dbReference>
<dbReference type="GeneID" id="109011019"/>
<dbReference type="RefSeq" id="XP_035539692.1">
    <property type="nucleotide sequence ID" value="XM_035683799.1"/>
</dbReference>
<dbReference type="InterPro" id="IPR049427">
    <property type="entry name" value="Acyl-ACP_TE_C"/>
</dbReference>
<proteinExistence type="inferred from homology"/>
<comment type="function">
    <text evidence="11">Plays an essential role in chain termination during de novo fatty acid synthesis.</text>
</comment>
<keyword evidence="9 11" id="KW-0443">Lipid metabolism</keyword>
<evidence type="ECO:0000256" key="10">
    <source>
        <dbReference type="ARBA" id="ARBA00023160"/>
    </source>
</evidence>
<feature type="domain" description="Acyl-ACP thioesterase N-terminal hotdog" evidence="12">
    <location>
        <begin position="44"/>
        <end position="103"/>
    </location>
</feature>
<accession>A0A6P9EA97</accession>
<evidence type="ECO:0000259" key="12">
    <source>
        <dbReference type="Pfam" id="PF01643"/>
    </source>
</evidence>
<dbReference type="PANTHER" id="PTHR31727:SF2">
    <property type="entry name" value="PALMITOYL-ACYL CARRIER PROTEIN THIOESTERASE, CHLOROPLASTIC"/>
    <property type="match status" value="1"/>
</dbReference>
<evidence type="ECO:0000256" key="6">
    <source>
        <dbReference type="ARBA" id="ARBA00022801"/>
    </source>
</evidence>
<evidence type="ECO:0000256" key="8">
    <source>
        <dbReference type="ARBA" id="ARBA00022946"/>
    </source>
</evidence>
<evidence type="ECO:0000256" key="4">
    <source>
        <dbReference type="ARBA" id="ARBA00022528"/>
    </source>
</evidence>
<keyword evidence="5 11" id="KW-0934">Plastid</keyword>
<reference evidence="15" key="1">
    <citation type="submission" date="2025-08" db="UniProtKB">
        <authorList>
            <consortium name="RefSeq"/>
        </authorList>
    </citation>
    <scope>IDENTIFICATION</scope>
    <source>
        <tissue evidence="15">Leaves</tissue>
    </source>
</reference>
<dbReference type="InParanoid" id="A0A6P9EA97"/>
<dbReference type="Pfam" id="PF01643">
    <property type="entry name" value="Acyl-ACP_TE"/>
    <property type="match status" value="1"/>
</dbReference>
<comment type="similarity">
    <text evidence="2 11">Belongs to the acyl-ACP thioesterase family.</text>
</comment>
<keyword evidence="6 11" id="KW-0378">Hydrolase</keyword>
<keyword evidence="8" id="KW-0809">Transit peptide</keyword>
<evidence type="ECO:0000259" key="13">
    <source>
        <dbReference type="Pfam" id="PF20791"/>
    </source>
</evidence>
<dbReference type="InterPro" id="IPR002864">
    <property type="entry name" value="Acyl-ACP_thioesterase_NHD"/>
</dbReference>
<dbReference type="AlphaFoldDB" id="A0A6P9EA97"/>
<comment type="subcellular location">
    <subcellularLocation>
        <location evidence="1 11">Plastid</location>
        <location evidence="1 11">Chloroplast</location>
    </subcellularLocation>
</comment>
<feature type="domain" description="Acyl-ACP thioesterase-like C-terminal" evidence="13">
    <location>
        <begin position="139"/>
        <end position="247"/>
    </location>
</feature>
<evidence type="ECO:0000256" key="11">
    <source>
        <dbReference type="RuleBase" id="RU363096"/>
    </source>
</evidence>
<keyword evidence="10 11" id="KW-0275">Fatty acid biosynthesis</keyword>
<evidence type="ECO:0000256" key="2">
    <source>
        <dbReference type="ARBA" id="ARBA00006500"/>
    </source>
</evidence>
<dbReference type="EC" id="3.1.2.-" evidence="11"/>
<sequence>MVAPAVIAPTFSSLVFTSTFQMSVLSLRQPFLQRTTPEARLCSCPPWGDVVQVETWISASGKHGHTGDWLVRDYITGETHLRATSSRYLMIDKKTRKLSFLKEAWADQIKPHVLDCHEYPIIMGDNRKLLQILDVDTADYVRTGLSPLWNDLDINQYVNYHIKYISWILEGAPRSFLESHKLSAMTVEYRKECGRESMLHNLSAVSRNGTSATNSTDHFTEDEGIEFDHSLYLQDGSEVLRARTMWMPKSI</sequence>
<evidence type="ECO:0000256" key="3">
    <source>
        <dbReference type="ARBA" id="ARBA00022516"/>
    </source>
</evidence>
<dbReference type="InterPro" id="IPR029069">
    <property type="entry name" value="HotDog_dom_sf"/>
</dbReference>
<keyword evidence="3 11" id="KW-0444">Lipid biosynthesis</keyword>
<evidence type="ECO:0000313" key="14">
    <source>
        <dbReference type="Proteomes" id="UP000235220"/>
    </source>
</evidence>